<dbReference type="InterPro" id="IPR038109">
    <property type="entry name" value="DNA_bind_recomb_sf"/>
</dbReference>
<dbReference type="SMART" id="SM00857">
    <property type="entry name" value="Resolvase"/>
    <property type="match status" value="1"/>
</dbReference>
<keyword evidence="7" id="KW-1185">Reference proteome</keyword>
<dbReference type="PANTHER" id="PTHR30461:SF2">
    <property type="entry name" value="SERINE RECOMBINASE PINE-RELATED"/>
    <property type="match status" value="1"/>
</dbReference>
<dbReference type="InterPro" id="IPR050639">
    <property type="entry name" value="SSR_resolvase"/>
</dbReference>
<evidence type="ECO:0000256" key="1">
    <source>
        <dbReference type="ARBA" id="ARBA00023125"/>
    </source>
</evidence>
<keyword evidence="2" id="KW-0233">DNA recombination</keyword>
<evidence type="ECO:0000259" key="5">
    <source>
        <dbReference type="PROSITE" id="PS51737"/>
    </source>
</evidence>
<organism evidence="6 7">
    <name type="scientific">Streptosporangium canum</name>
    <dbReference type="NCBI Taxonomy" id="324952"/>
    <lineage>
        <taxon>Bacteria</taxon>
        <taxon>Bacillati</taxon>
        <taxon>Actinomycetota</taxon>
        <taxon>Actinomycetes</taxon>
        <taxon>Streptosporangiales</taxon>
        <taxon>Streptosporangiaceae</taxon>
        <taxon>Streptosporangium</taxon>
    </lineage>
</organism>
<feature type="region of interest" description="Disordered" evidence="3">
    <location>
        <begin position="238"/>
        <end position="268"/>
    </location>
</feature>
<dbReference type="InterPro" id="IPR006119">
    <property type="entry name" value="Resolv_N"/>
</dbReference>
<evidence type="ECO:0000313" key="6">
    <source>
        <dbReference type="EMBL" id="SFK94797.1"/>
    </source>
</evidence>
<dbReference type="Proteomes" id="UP000199111">
    <property type="component" value="Unassembled WGS sequence"/>
</dbReference>
<dbReference type="GO" id="GO:0000150">
    <property type="term" value="F:DNA strand exchange activity"/>
    <property type="evidence" value="ECO:0007669"/>
    <property type="project" value="InterPro"/>
</dbReference>
<dbReference type="RefSeq" id="WP_093891560.1">
    <property type="nucleotide sequence ID" value="NZ_FOQY01000042.1"/>
</dbReference>
<evidence type="ECO:0000256" key="3">
    <source>
        <dbReference type="SAM" id="MobiDB-lite"/>
    </source>
</evidence>
<feature type="domain" description="Resolvase/invertase-type recombinase catalytic" evidence="4">
    <location>
        <begin position="37"/>
        <end position="182"/>
    </location>
</feature>
<evidence type="ECO:0000259" key="4">
    <source>
        <dbReference type="PROSITE" id="PS51736"/>
    </source>
</evidence>
<dbReference type="SUPFAM" id="SSF53041">
    <property type="entry name" value="Resolvase-like"/>
    <property type="match status" value="1"/>
</dbReference>
<dbReference type="AlphaFoldDB" id="A0A1I4DR69"/>
<gene>
    <name evidence="6" type="ORF">SAMN05216275_14252</name>
</gene>
<dbReference type="GeneID" id="96303032"/>
<evidence type="ECO:0000313" key="7">
    <source>
        <dbReference type="Proteomes" id="UP000199111"/>
    </source>
</evidence>
<dbReference type="CDD" id="cd00338">
    <property type="entry name" value="Ser_Recombinase"/>
    <property type="match status" value="1"/>
</dbReference>
<dbReference type="Pfam" id="PF07508">
    <property type="entry name" value="Recombinase"/>
    <property type="match status" value="1"/>
</dbReference>
<proteinExistence type="predicted"/>
<dbReference type="EMBL" id="FOQY01000042">
    <property type="protein sequence ID" value="SFK94797.1"/>
    <property type="molecule type" value="Genomic_DNA"/>
</dbReference>
<dbReference type="InterPro" id="IPR036162">
    <property type="entry name" value="Resolvase-like_N_sf"/>
</dbReference>
<feature type="domain" description="Recombinase" evidence="5">
    <location>
        <begin position="190"/>
        <end position="323"/>
    </location>
</feature>
<dbReference type="InterPro" id="IPR011109">
    <property type="entry name" value="DNA_bind_recombinase_dom"/>
</dbReference>
<accession>A0A1I4DR69</accession>
<dbReference type="PROSITE" id="PS51737">
    <property type="entry name" value="RECOMBINASE_DNA_BIND"/>
    <property type="match status" value="1"/>
</dbReference>
<dbReference type="PANTHER" id="PTHR30461">
    <property type="entry name" value="DNA-INVERTASE FROM LAMBDOID PROPHAGE"/>
    <property type="match status" value="1"/>
</dbReference>
<dbReference type="Pfam" id="PF13408">
    <property type="entry name" value="Zn_ribbon_recom"/>
    <property type="match status" value="1"/>
</dbReference>
<dbReference type="Pfam" id="PF00239">
    <property type="entry name" value="Resolvase"/>
    <property type="match status" value="1"/>
</dbReference>
<dbReference type="Gene3D" id="3.40.50.1390">
    <property type="entry name" value="Resolvase, N-terminal catalytic domain"/>
    <property type="match status" value="1"/>
</dbReference>
<protein>
    <submittedName>
        <fullName evidence="6">Site-specific DNA recombinase</fullName>
    </submittedName>
</protein>
<evidence type="ECO:0000256" key="2">
    <source>
        <dbReference type="ARBA" id="ARBA00023172"/>
    </source>
</evidence>
<dbReference type="Gene3D" id="3.90.1750.20">
    <property type="entry name" value="Putative Large Serine Recombinase, Chain B, Domain 2"/>
    <property type="match status" value="1"/>
</dbReference>
<keyword evidence="1" id="KW-0238">DNA-binding</keyword>
<feature type="compositionally biased region" description="Polar residues" evidence="3">
    <location>
        <begin position="248"/>
        <end position="257"/>
    </location>
</feature>
<sequence length="559" mass="61420">MNDGTPAIPSTLPESLVRALPRARRKVARTGTARGLRAAIYVRLSRETDESTSPERQLAKCREYCKRHGWNVVIVEEDIDVSGFSGGLDRKGLKRIMTRFDEIDVSVFFKIDRLSRSLVDFAEIMKQTKEKGVALASATEPLDLTDSVSEAMAKIIAIFAELEAATIGLRVASAHEHLRREGRWTGGRTPYGYRSVPNPNGPGRVLEVNPDEVEILREVTSRVLAKESLIAIARDLTERGVPSPGHPSRSTGTSNRASRGKSHGWYTPTTRAVLTSPHLLGYIIDDGEVIKGTDGLPFVGRPPVMDLDTWQALQDELARRKNPQDRRRAGTALLRGVLVCVVCSSRMYSYVSNGRLRYRCIGALKNRQTAGGTPCIGPSIAAQAIEDHVTKRFLEEIGRVEIVEERAYAGEDYRAEIRQAEEALDELEADRYERGVFSGENGPARFAKLYADTEGRLANLREMQANAKPGGVELVPTGRTFGEVWAHEGTEGKRDLLLRAGAFVEVAPALKGGKTVDPRRFAIWFGDEGRLRRAASGGDEDKLTAVVDDITAGMVAADD</sequence>
<dbReference type="GO" id="GO:0003677">
    <property type="term" value="F:DNA binding"/>
    <property type="evidence" value="ECO:0007669"/>
    <property type="project" value="UniProtKB-KW"/>
</dbReference>
<reference evidence="7" key="1">
    <citation type="submission" date="2016-10" db="EMBL/GenBank/DDBJ databases">
        <authorList>
            <person name="Varghese N."/>
            <person name="Submissions S."/>
        </authorList>
    </citation>
    <scope>NUCLEOTIDE SEQUENCE [LARGE SCALE GENOMIC DNA]</scope>
    <source>
        <strain evidence="7">CGMCC 4.2126</strain>
    </source>
</reference>
<dbReference type="InterPro" id="IPR025827">
    <property type="entry name" value="Zn_ribbon_recom_dom"/>
</dbReference>
<name>A0A1I4DR69_9ACTN</name>
<dbReference type="PROSITE" id="PS51736">
    <property type="entry name" value="RECOMBINASES_3"/>
    <property type="match status" value="1"/>
</dbReference>